<dbReference type="SUPFAM" id="SSF52266">
    <property type="entry name" value="SGNH hydrolase"/>
    <property type="match status" value="1"/>
</dbReference>
<dbReference type="Gene3D" id="3.40.50.1110">
    <property type="entry name" value="SGNH hydrolase"/>
    <property type="match status" value="1"/>
</dbReference>
<dbReference type="InterPro" id="IPR013830">
    <property type="entry name" value="SGNH_hydro"/>
</dbReference>
<dbReference type="PANTHER" id="PTHR43784:SF2">
    <property type="entry name" value="GDSL-LIKE LIPASE_ACYLHYDROLASE, PUTATIVE (AFU_ORTHOLOGUE AFUA_2G00820)-RELATED"/>
    <property type="match status" value="1"/>
</dbReference>
<dbReference type="RefSeq" id="WP_135283709.1">
    <property type="nucleotide sequence ID" value="NZ_SMLL01000001.1"/>
</dbReference>
<organism evidence="2 3">
    <name type="scientific">Ramlibacter rhizophilus</name>
    <dbReference type="NCBI Taxonomy" id="1781167"/>
    <lineage>
        <taxon>Bacteria</taxon>
        <taxon>Pseudomonadati</taxon>
        <taxon>Pseudomonadota</taxon>
        <taxon>Betaproteobacteria</taxon>
        <taxon>Burkholderiales</taxon>
        <taxon>Comamonadaceae</taxon>
        <taxon>Ramlibacter</taxon>
    </lineage>
</organism>
<dbReference type="InterPro" id="IPR053140">
    <property type="entry name" value="GDSL_Rv0518-like"/>
</dbReference>
<dbReference type="Pfam" id="PF13472">
    <property type="entry name" value="Lipase_GDSL_2"/>
    <property type="match status" value="1"/>
</dbReference>
<dbReference type="OrthoDB" id="9804395at2"/>
<evidence type="ECO:0000313" key="3">
    <source>
        <dbReference type="Proteomes" id="UP000297564"/>
    </source>
</evidence>
<evidence type="ECO:0000259" key="1">
    <source>
        <dbReference type="Pfam" id="PF13472"/>
    </source>
</evidence>
<dbReference type="CDD" id="cd01836">
    <property type="entry name" value="FeeA_FeeB_like"/>
    <property type="match status" value="1"/>
</dbReference>
<dbReference type="PANTHER" id="PTHR43784">
    <property type="entry name" value="GDSL-LIKE LIPASE/ACYLHYDROLASE, PUTATIVE (AFU_ORTHOLOGUE AFUA_2G00820)-RELATED"/>
    <property type="match status" value="1"/>
</dbReference>
<gene>
    <name evidence="2" type="ORF">EZ242_03490</name>
</gene>
<name>A0A4Z0BZP5_9BURK</name>
<accession>A0A4Z0BZP5</accession>
<evidence type="ECO:0000313" key="2">
    <source>
        <dbReference type="EMBL" id="TFZ04827.1"/>
    </source>
</evidence>
<dbReference type="Proteomes" id="UP000297564">
    <property type="component" value="Unassembled WGS sequence"/>
</dbReference>
<keyword evidence="2" id="KW-0378">Hydrolase</keyword>
<comment type="caution">
    <text evidence="2">The sequence shown here is derived from an EMBL/GenBank/DDBJ whole genome shotgun (WGS) entry which is preliminary data.</text>
</comment>
<dbReference type="EMBL" id="SMLL01000001">
    <property type="protein sequence ID" value="TFZ04827.1"/>
    <property type="molecule type" value="Genomic_DNA"/>
</dbReference>
<reference evidence="2 3" key="1">
    <citation type="submission" date="2019-03" db="EMBL/GenBank/DDBJ databases">
        <title>Ramlibacter rhizophilus CCTCC AB2015357, whole genome shotgun sequence.</title>
        <authorList>
            <person name="Zhang X."/>
            <person name="Feng G."/>
            <person name="Zhu H."/>
        </authorList>
    </citation>
    <scope>NUCLEOTIDE SEQUENCE [LARGE SCALE GENOMIC DNA]</scope>
    <source>
        <strain evidence="2 3">CCTCC AB2015357</strain>
    </source>
</reference>
<sequence length="247" mass="26331">MPARHPLARTTFLLALAGLLVLGGCSVGKAREAARLARASEPLQADPPDPRASLLIVGDSTAVGTGASTPQASVAGRIAAQHPQLRIVNLAADGAKYRDFAGQLRSAAGRFDAVLVLGGGNDVVRLTPVDRLRGDVATTVALARERAPRVILMPPGNVGNAPFFFRPLAWLMTQRAQALHEVVREEAGRHGDVQYVDLYEPREQDPFAQRPREMHASDGLHPSDAGYALWTQELRRQAGPLPGVAPA</sequence>
<dbReference type="PROSITE" id="PS51257">
    <property type="entry name" value="PROKAR_LIPOPROTEIN"/>
    <property type="match status" value="1"/>
</dbReference>
<keyword evidence="3" id="KW-1185">Reference proteome</keyword>
<dbReference type="InterPro" id="IPR036514">
    <property type="entry name" value="SGNH_hydro_sf"/>
</dbReference>
<feature type="domain" description="SGNH hydrolase-type esterase" evidence="1">
    <location>
        <begin position="57"/>
        <end position="229"/>
    </location>
</feature>
<dbReference type="GO" id="GO:0016788">
    <property type="term" value="F:hydrolase activity, acting on ester bonds"/>
    <property type="evidence" value="ECO:0007669"/>
    <property type="project" value="UniProtKB-ARBA"/>
</dbReference>
<protein>
    <submittedName>
        <fullName evidence="2">SGNH/GDSL hydrolase family protein</fullName>
    </submittedName>
</protein>
<proteinExistence type="predicted"/>
<dbReference type="AlphaFoldDB" id="A0A4Z0BZP5"/>